<reference evidence="3" key="1">
    <citation type="submission" date="2018-05" db="EMBL/GenBank/DDBJ databases">
        <authorList>
            <person name="Liu B.-T."/>
        </authorList>
    </citation>
    <scope>NUCLEOTIDE SEQUENCE [LARGE SCALE GENOMIC DNA]</scope>
    <source>
        <strain evidence="3">WD6-1</strain>
    </source>
</reference>
<accession>A0A2U2BUQ4</accession>
<organism evidence="2 3">
    <name type="scientific">Marinicauda salina</name>
    <dbReference type="NCBI Taxonomy" id="2135793"/>
    <lineage>
        <taxon>Bacteria</taxon>
        <taxon>Pseudomonadati</taxon>
        <taxon>Pseudomonadota</taxon>
        <taxon>Alphaproteobacteria</taxon>
        <taxon>Maricaulales</taxon>
        <taxon>Maricaulaceae</taxon>
        <taxon>Marinicauda</taxon>
    </lineage>
</organism>
<dbReference type="SMART" id="SM00849">
    <property type="entry name" value="Lactamase_B"/>
    <property type="match status" value="1"/>
</dbReference>
<feature type="domain" description="Metallo-beta-lactamase" evidence="1">
    <location>
        <begin position="21"/>
        <end position="178"/>
    </location>
</feature>
<evidence type="ECO:0000259" key="1">
    <source>
        <dbReference type="SMART" id="SM00849"/>
    </source>
</evidence>
<dbReference type="Proteomes" id="UP000245168">
    <property type="component" value="Unassembled WGS sequence"/>
</dbReference>
<dbReference type="EMBL" id="QEXV01000003">
    <property type="protein sequence ID" value="PWE17761.1"/>
    <property type="molecule type" value="Genomic_DNA"/>
</dbReference>
<evidence type="ECO:0000313" key="2">
    <source>
        <dbReference type="EMBL" id="PWE17761.1"/>
    </source>
</evidence>
<comment type="caution">
    <text evidence="2">The sequence shown here is derived from an EMBL/GenBank/DDBJ whole genome shotgun (WGS) entry which is preliminary data.</text>
</comment>
<dbReference type="Gene3D" id="3.60.15.10">
    <property type="entry name" value="Ribonuclease Z/Hydroxyacylglutathione hydrolase-like"/>
    <property type="match status" value="1"/>
</dbReference>
<dbReference type="OrthoDB" id="9803916at2"/>
<dbReference type="Pfam" id="PF12706">
    <property type="entry name" value="Lactamase_B_2"/>
    <property type="match status" value="1"/>
</dbReference>
<dbReference type="RefSeq" id="WP_109252992.1">
    <property type="nucleotide sequence ID" value="NZ_QEXV01000003.1"/>
</dbReference>
<protein>
    <recommendedName>
        <fullName evidence="1">Metallo-beta-lactamase domain-containing protein</fullName>
    </recommendedName>
</protein>
<dbReference type="AlphaFoldDB" id="A0A2U2BUQ4"/>
<name>A0A2U2BUQ4_9PROT</name>
<dbReference type="InterPro" id="IPR001279">
    <property type="entry name" value="Metallo-B-lactamas"/>
</dbReference>
<dbReference type="PANTHER" id="PTHR42663">
    <property type="entry name" value="HYDROLASE C777.06C-RELATED-RELATED"/>
    <property type="match status" value="1"/>
</dbReference>
<gene>
    <name evidence="2" type="ORF">DDZ18_08895</name>
</gene>
<dbReference type="InterPro" id="IPR036866">
    <property type="entry name" value="RibonucZ/Hydroxyglut_hydro"/>
</dbReference>
<dbReference type="PANTHER" id="PTHR42663:SF6">
    <property type="entry name" value="HYDROLASE C777.06C-RELATED"/>
    <property type="match status" value="1"/>
</dbReference>
<proteinExistence type="predicted"/>
<keyword evidence="3" id="KW-1185">Reference proteome</keyword>
<sequence length="240" mass="26268">MKLTFLGTRANIAARNDRHRRHSALLVEYAEARLMIDCGADWLGRVGQVRPHAIAVTHAHPDHAFGLEDGAPCPVYATPASRAALEDFAIADLRTVRPRAPETLAGITFEAFEVVHSIRAPAVGYRIEAGRAAIFYVPDVVDIVDRDAALAGLDVYVGDGSSLTRPLVRRRGEQLFGHTTIRAQLGWCAEAGVDRTIFTHCGSQIVEGDERTLRAELRRLARERGVGEARFAHDGMTLVL</sequence>
<dbReference type="SUPFAM" id="SSF56281">
    <property type="entry name" value="Metallo-hydrolase/oxidoreductase"/>
    <property type="match status" value="1"/>
</dbReference>
<evidence type="ECO:0000313" key="3">
    <source>
        <dbReference type="Proteomes" id="UP000245168"/>
    </source>
</evidence>